<organism evidence="1 2">
    <name type="scientific">Clostridium algifaecis</name>
    <dbReference type="NCBI Taxonomy" id="1472040"/>
    <lineage>
        <taxon>Bacteria</taxon>
        <taxon>Bacillati</taxon>
        <taxon>Bacillota</taxon>
        <taxon>Clostridia</taxon>
        <taxon>Eubacteriales</taxon>
        <taxon>Clostridiaceae</taxon>
        <taxon>Clostridium</taxon>
    </lineage>
</organism>
<dbReference type="Proteomes" id="UP001519307">
    <property type="component" value="Unassembled WGS sequence"/>
</dbReference>
<dbReference type="RefSeq" id="WP_209702374.1">
    <property type="nucleotide sequence ID" value="NZ_JAGGLM010000011.1"/>
</dbReference>
<evidence type="ECO:0000313" key="2">
    <source>
        <dbReference type="Proteomes" id="UP001519307"/>
    </source>
</evidence>
<reference evidence="1 2" key="1">
    <citation type="submission" date="2021-03" db="EMBL/GenBank/DDBJ databases">
        <title>Genomic Encyclopedia of Type Strains, Phase IV (KMG-IV): sequencing the most valuable type-strain genomes for metagenomic binning, comparative biology and taxonomic classification.</title>
        <authorList>
            <person name="Goeker M."/>
        </authorList>
    </citation>
    <scope>NUCLEOTIDE SEQUENCE [LARGE SCALE GENOMIC DNA]</scope>
    <source>
        <strain evidence="1 2">DSM 28783</strain>
    </source>
</reference>
<sequence>MQAILVGEKIAEHDNLAKKMKPYLKYKLRRIREWAQWKIEYSNDLINDNKHMEVIKER</sequence>
<dbReference type="EMBL" id="JAGGLM010000011">
    <property type="protein sequence ID" value="MBP2033224.1"/>
    <property type="molecule type" value="Genomic_DNA"/>
</dbReference>
<comment type="caution">
    <text evidence="1">The sequence shown here is derived from an EMBL/GenBank/DDBJ whole genome shotgun (WGS) entry which is preliminary data.</text>
</comment>
<keyword evidence="2" id="KW-1185">Reference proteome</keyword>
<proteinExistence type="predicted"/>
<evidence type="ECO:0000313" key="1">
    <source>
        <dbReference type="EMBL" id="MBP2033224.1"/>
    </source>
</evidence>
<accession>A0ABS4KT55</accession>
<protein>
    <submittedName>
        <fullName evidence="1">Uncharacterized protein</fullName>
    </submittedName>
</protein>
<name>A0ABS4KT55_9CLOT</name>
<gene>
    <name evidence="1" type="ORF">J2Z42_001911</name>
</gene>